<name>A2E8W7_TRIV3</name>
<evidence type="ECO:0000313" key="2">
    <source>
        <dbReference type="Proteomes" id="UP000001542"/>
    </source>
</evidence>
<dbReference type="Proteomes" id="UP000001542">
    <property type="component" value="Unassembled WGS sequence"/>
</dbReference>
<dbReference type="AlphaFoldDB" id="A2E8W7"/>
<proteinExistence type="predicted"/>
<dbReference type="VEuPathDB" id="TrichDB:TVAG_260350"/>
<dbReference type="eggNOG" id="ENOG502SAST">
    <property type="taxonomic scope" value="Eukaryota"/>
</dbReference>
<evidence type="ECO:0000313" key="1">
    <source>
        <dbReference type="EMBL" id="EAY10949.1"/>
    </source>
</evidence>
<dbReference type="VEuPathDB" id="TrichDB:TVAGG3_0926440"/>
<reference evidence="1" key="1">
    <citation type="submission" date="2006-10" db="EMBL/GenBank/DDBJ databases">
        <authorList>
            <person name="Amadeo P."/>
            <person name="Zhao Q."/>
            <person name="Wortman J."/>
            <person name="Fraser-Liggett C."/>
            <person name="Carlton J."/>
        </authorList>
    </citation>
    <scope>NUCLEOTIDE SEQUENCE</scope>
    <source>
        <strain evidence="1">G3</strain>
    </source>
</reference>
<keyword evidence="2" id="KW-1185">Reference proteome</keyword>
<dbReference type="InParanoid" id="A2E8W7"/>
<gene>
    <name evidence="1" type="ORF">TVAG_260350</name>
</gene>
<dbReference type="InterPro" id="IPR029044">
    <property type="entry name" value="Nucleotide-diphossugar_trans"/>
</dbReference>
<dbReference type="SUPFAM" id="SSF53448">
    <property type="entry name" value="Nucleotide-diphospho-sugar transferases"/>
    <property type="match status" value="1"/>
</dbReference>
<dbReference type="KEGG" id="tva:4768886"/>
<sequence length="627" mass="72899">MKFDSSYKYIKEKESNNTWINMLSTFRNTNGNIISRIKKFIDLPQYAINKTNMCIRRDYYLFEFLRIFGINPLRADYYAKYTLVVGSQSSIGQAVISELKERNIHYLTVNNSALLDFTDKTLKTVLDFVQINSIIICDTTNSYRHSDHNVSKYINKYDTKLIKGIVSLAQNLNANITFIKLPYANHLTNLLSQHKNIKVIEIPYFIDKEIYFDPRNVFIHSISECNIEHHTTIDLDVDSNISSLTSNEIGKYILDKIQLSDNIQLPESEFITIRDLLEVLKSKCSILIHSDSYQRNHKPIQEIPKVFADFLNYTLEIPQDPYLSIVVVGRHDGFSKGFENRAQNFLDVIGNLSHHAPLASFEIVFVDYATPIERKPLCKVFKIPKILMNRTRFISVPQEYHYNLTEKLHTKSSFFEYIAKNIGIRRSKGQFILTTNPDNFYSVDFFESIARRELNDGILYRSHRWSLNENSSLTKSDIFDVINRPGQLKKRQDVRARCPTDISKTVWFADKESIEKESFPCGAGDFLMMSRDMWFAIGGFDEYPGNMNVDALFLGRMMKFVPGYVRNLMRAPIVHQYHVRQNIFRPLVSEHKKKMSDYACSAMCKEIQKYETDSWGIGDAVFNETII</sequence>
<dbReference type="OrthoDB" id="2329609at2759"/>
<reference evidence="1" key="2">
    <citation type="journal article" date="2007" name="Science">
        <title>Draft genome sequence of the sexually transmitted pathogen Trichomonas vaginalis.</title>
        <authorList>
            <person name="Carlton J.M."/>
            <person name="Hirt R.P."/>
            <person name="Silva J.C."/>
            <person name="Delcher A.L."/>
            <person name="Schatz M."/>
            <person name="Zhao Q."/>
            <person name="Wortman J.R."/>
            <person name="Bidwell S.L."/>
            <person name="Alsmark U.C.M."/>
            <person name="Besteiro S."/>
            <person name="Sicheritz-Ponten T."/>
            <person name="Noel C.J."/>
            <person name="Dacks J.B."/>
            <person name="Foster P.G."/>
            <person name="Simillion C."/>
            <person name="Van de Peer Y."/>
            <person name="Miranda-Saavedra D."/>
            <person name="Barton G.J."/>
            <person name="Westrop G.D."/>
            <person name="Mueller S."/>
            <person name="Dessi D."/>
            <person name="Fiori P.L."/>
            <person name="Ren Q."/>
            <person name="Paulsen I."/>
            <person name="Zhang H."/>
            <person name="Bastida-Corcuera F.D."/>
            <person name="Simoes-Barbosa A."/>
            <person name="Brown M.T."/>
            <person name="Hayes R.D."/>
            <person name="Mukherjee M."/>
            <person name="Okumura C.Y."/>
            <person name="Schneider R."/>
            <person name="Smith A.J."/>
            <person name="Vanacova S."/>
            <person name="Villalvazo M."/>
            <person name="Haas B.J."/>
            <person name="Pertea M."/>
            <person name="Feldblyum T.V."/>
            <person name="Utterback T.R."/>
            <person name="Shu C.L."/>
            <person name="Osoegawa K."/>
            <person name="de Jong P.J."/>
            <person name="Hrdy I."/>
            <person name="Horvathova L."/>
            <person name="Zubacova Z."/>
            <person name="Dolezal P."/>
            <person name="Malik S.B."/>
            <person name="Logsdon J.M. Jr."/>
            <person name="Henze K."/>
            <person name="Gupta A."/>
            <person name="Wang C.C."/>
            <person name="Dunne R.L."/>
            <person name="Upcroft J.A."/>
            <person name="Upcroft P."/>
            <person name="White O."/>
            <person name="Salzberg S.L."/>
            <person name="Tang P."/>
            <person name="Chiu C.-H."/>
            <person name="Lee Y.-S."/>
            <person name="Embley T.M."/>
            <person name="Coombs G.H."/>
            <person name="Mottram J.C."/>
            <person name="Tachezy J."/>
            <person name="Fraser-Liggett C.M."/>
            <person name="Johnson P.J."/>
        </authorList>
    </citation>
    <scope>NUCLEOTIDE SEQUENCE [LARGE SCALE GENOMIC DNA]</scope>
    <source>
        <strain evidence="1">G3</strain>
    </source>
</reference>
<organism evidence="1 2">
    <name type="scientific">Trichomonas vaginalis (strain ATCC PRA-98 / G3)</name>
    <dbReference type="NCBI Taxonomy" id="412133"/>
    <lineage>
        <taxon>Eukaryota</taxon>
        <taxon>Metamonada</taxon>
        <taxon>Parabasalia</taxon>
        <taxon>Trichomonadida</taxon>
        <taxon>Trichomonadidae</taxon>
        <taxon>Trichomonas</taxon>
    </lineage>
</organism>
<protein>
    <submittedName>
        <fullName evidence="1">Uncharacterized protein</fullName>
    </submittedName>
</protein>
<dbReference type="EMBL" id="DS113329">
    <property type="protein sequence ID" value="EAY10949.1"/>
    <property type="molecule type" value="Genomic_DNA"/>
</dbReference>
<dbReference type="Gene3D" id="3.90.550.10">
    <property type="entry name" value="Spore Coat Polysaccharide Biosynthesis Protein SpsA, Chain A"/>
    <property type="match status" value="1"/>
</dbReference>
<dbReference type="RefSeq" id="XP_001323172.1">
    <property type="nucleotide sequence ID" value="XM_001323137.1"/>
</dbReference>
<accession>A2E8W7</accession>